<sequence length="157" mass="18655">MASTITRRTAPQSVAGNSAPNHHHDFLARFTEREAQNRTANRPQPLTVREHRAHREALKKVRFINRRYADETKINVAGIWRKWRDYCDTQGIGDWREALEKRPTREILLDFFLHVCEVSNITSWGTSHEYIRQFQILYSNVRGQYLDRNDSKELYKL</sequence>
<name>A0A9W8TC41_9HYPO</name>
<keyword evidence="3" id="KW-1185">Reference proteome</keyword>
<feature type="compositionally biased region" description="Polar residues" evidence="1">
    <location>
        <begin position="1"/>
        <end position="20"/>
    </location>
</feature>
<reference evidence="2" key="1">
    <citation type="submission" date="2022-10" db="EMBL/GenBank/DDBJ databases">
        <title>Tapping the CABI collections for fungal endophytes: first genome assemblies for Collariella, Neodidymelliopsis, Ascochyta clinopodiicola, Didymella pomorum, Didymosphaeria variabile, Neocosmospora piperis and Neocucurbitaria cava.</title>
        <authorList>
            <person name="Hill R."/>
        </authorList>
    </citation>
    <scope>NUCLEOTIDE SEQUENCE</scope>
    <source>
        <strain evidence="2">IMI 366586</strain>
    </source>
</reference>
<accession>A0A9W8TC41</accession>
<organism evidence="2 3">
    <name type="scientific">Fusarium piperis</name>
    <dbReference type="NCBI Taxonomy" id="1435070"/>
    <lineage>
        <taxon>Eukaryota</taxon>
        <taxon>Fungi</taxon>
        <taxon>Dikarya</taxon>
        <taxon>Ascomycota</taxon>
        <taxon>Pezizomycotina</taxon>
        <taxon>Sordariomycetes</taxon>
        <taxon>Hypocreomycetidae</taxon>
        <taxon>Hypocreales</taxon>
        <taxon>Nectriaceae</taxon>
        <taxon>Fusarium</taxon>
        <taxon>Fusarium solani species complex</taxon>
    </lineage>
</organism>
<dbReference type="Proteomes" id="UP001140502">
    <property type="component" value="Unassembled WGS sequence"/>
</dbReference>
<evidence type="ECO:0000313" key="3">
    <source>
        <dbReference type="Proteomes" id="UP001140502"/>
    </source>
</evidence>
<evidence type="ECO:0000313" key="2">
    <source>
        <dbReference type="EMBL" id="KAJ4307538.1"/>
    </source>
</evidence>
<evidence type="ECO:0000256" key="1">
    <source>
        <dbReference type="SAM" id="MobiDB-lite"/>
    </source>
</evidence>
<comment type="caution">
    <text evidence="2">The sequence shown here is derived from an EMBL/GenBank/DDBJ whole genome shotgun (WGS) entry which is preliminary data.</text>
</comment>
<feature type="region of interest" description="Disordered" evidence="1">
    <location>
        <begin position="1"/>
        <end position="22"/>
    </location>
</feature>
<dbReference type="AlphaFoldDB" id="A0A9W8TC41"/>
<dbReference type="EMBL" id="JAPEUR010000712">
    <property type="protein sequence ID" value="KAJ4307538.1"/>
    <property type="molecule type" value="Genomic_DNA"/>
</dbReference>
<dbReference type="OrthoDB" id="4951796at2759"/>
<gene>
    <name evidence="2" type="ORF">N0V84_012656</name>
</gene>
<protein>
    <submittedName>
        <fullName evidence="2">Uncharacterized protein</fullName>
    </submittedName>
</protein>
<proteinExistence type="predicted"/>